<dbReference type="EMBL" id="RBKT01000001">
    <property type="protein sequence ID" value="RKR90219.1"/>
    <property type="molecule type" value="Genomic_DNA"/>
</dbReference>
<accession>A0A495JQ91</accession>
<sequence length="344" mass="35328">MGHRGEPADPDSWRRSLIRGAVLLFGTLVIATAFIAAYAGALHQPTPKDVPVAVVRSDQPARTLLAAVRERDRALKPVEYADRAAADDALAGRDVYAVLASSSTGGKPGLTLVTASAAGPAAIQVITQMVQVAAERGQAPLTVSDSVPIAPTDPRGLVPFYLAVGLVLGGYLGSTVLGIRVGTTPRTFARAGARVGGLALHSGLLGLAGALVTGPGLDVWHTRFASLVGACALVAFAASMAAAAAQGWLGLLGTGLIILLLVVLGNPGSGGIAAPEFLPDFFRDMHLWNIPGLGTDLVKAVVYFGPDATAQPALTLALWSVAGLLLLLAATAIRGRGIRPWRRR</sequence>
<feature type="transmembrane region" description="Helical" evidence="1">
    <location>
        <begin position="160"/>
        <end position="179"/>
    </location>
</feature>
<feature type="transmembrane region" description="Helical" evidence="1">
    <location>
        <begin position="224"/>
        <end position="244"/>
    </location>
</feature>
<organism evidence="2 3">
    <name type="scientific">Micromonospora pisi</name>
    <dbReference type="NCBI Taxonomy" id="589240"/>
    <lineage>
        <taxon>Bacteria</taxon>
        <taxon>Bacillati</taxon>
        <taxon>Actinomycetota</taxon>
        <taxon>Actinomycetes</taxon>
        <taxon>Micromonosporales</taxon>
        <taxon>Micromonosporaceae</taxon>
        <taxon>Micromonospora</taxon>
    </lineage>
</organism>
<feature type="transmembrane region" description="Helical" evidence="1">
    <location>
        <begin position="21"/>
        <end position="41"/>
    </location>
</feature>
<name>A0A495JQ91_9ACTN</name>
<keyword evidence="1" id="KW-0812">Transmembrane</keyword>
<protein>
    <recommendedName>
        <fullName evidence="4">ABC-2 family transporter</fullName>
    </recommendedName>
</protein>
<proteinExistence type="predicted"/>
<keyword evidence="3" id="KW-1185">Reference proteome</keyword>
<reference evidence="2 3" key="1">
    <citation type="submission" date="2018-10" db="EMBL/GenBank/DDBJ databases">
        <title>Sequencing the genomes of 1000 actinobacteria strains.</title>
        <authorList>
            <person name="Klenk H.-P."/>
        </authorList>
    </citation>
    <scope>NUCLEOTIDE SEQUENCE [LARGE SCALE GENOMIC DNA]</scope>
    <source>
        <strain evidence="2 3">DSM 45175</strain>
    </source>
</reference>
<feature type="transmembrane region" description="Helical" evidence="1">
    <location>
        <begin position="191"/>
        <end position="212"/>
    </location>
</feature>
<gene>
    <name evidence="2" type="ORF">BDK92_4587</name>
</gene>
<evidence type="ECO:0000256" key="1">
    <source>
        <dbReference type="SAM" id="Phobius"/>
    </source>
</evidence>
<dbReference type="AlphaFoldDB" id="A0A495JQ91"/>
<feature type="transmembrane region" description="Helical" evidence="1">
    <location>
        <begin position="251"/>
        <end position="274"/>
    </location>
</feature>
<evidence type="ECO:0000313" key="3">
    <source>
        <dbReference type="Proteomes" id="UP000277671"/>
    </source>
</evidence>
<evidence type="ECO:0008006" key="4">
    <source>
        <dbReference type="Google" id="ProtNLM"/>
    </source>
</evidence>
<evidence type="ECO:0000313" key="2">
    <source>
        <dbReference type="EMBL" id="RKR90219.1"/>
    </source>
</evidence>
<dbReference type="Proteomes" id="UP000277671">
    <property type="component" value="Unassembled WGS sequence"/>
</dbReference>
<keyword evidence="1" id="KW-0472">Membrane</keyword>
<feature type="transmembrane region" description="Helical" evidence="1">
    <location>
        <begin position="313"/>
        <end position="333"/>
    </location>
</feature>
<comment type="caution">
    <text evidence="2">The sequence shown here is derived from an EMBL/GenBank/DDBJ whole genome shotgun (WGS) entry which is preliminary data.</text>
</comment>
<keyword evidence="1" id="KW-1133">Transmembrane helix</keyword>